<name>A0ABQ3BT66_9FLAO</name>
<evidence type="ECO:0000256" key="3">
    <source>
        <dbReference type="SAM" id="Coils"/>
    </source>
</evidence>
<dbReference type="NCBIfam" id="TIGR01730">
    <property type="entry name" value="RND_mfp"/>
    <property type="match status" value="1"/>
</dbReference>
<keyword evidence="4" id="KW-1133">Transmembrane helix</keyword>
<comment type="caution">
    <text evidence="8">The sequence shown here is derived from an EMBL/GenBank/DDBJ whole genome shotgun (WGS) entry which is preliminary data.</text>
</comment>
<evidence type="ECO:0000259" key="7">
    <source>
        <dbReference type="Pfam" id="PF25967"/>
    </source>
</evidence>
<evidence type="ECO:0000256" key="4">
    <source>
        <dbReference type="SAM" id="Phobius"/>
    </source>
</evidence>
<feature type="coiled-coil region" evidence="3">
    <location>
        <begin position="102"/>
        <end position="177"/>
    </location>
</feature>
<dbReference type="Pfam" id="PF25967">
    <property type="entry name" value="RND-MFP_C"/>
    <property type="match status" value="1"/>
</dbReference>
<dbReference type="SUPFAM" id="SSF111369">
    <property type="entry name" value="HlyD-like secretion proteins"/>
    <property type="match status" value="1"/>
</dbReference>
<comment type="similarity">
    <text evidence="2">Belongs to the membrane fusion protein (MFP) (TC 8.A.1) family.</text>
</comment>
<dbReference type="Gene3D" id="2.40.50.100">
    <property type="match status" value="1"/>
</dbReference>
<dbReference type="Pfam" id="PF25944">
    <property type="entry name" value="Beta-barrel_RND"/>
    <property type="match status" value="1"/>
</dbReference>
<keyword evidence="4" id="KW-0812">Transmembrane</keyword>
<organism evidence="8 9">
    <name type="scientific">Mesonia mobilis</name>
    <dbReference type="NCBI Taxonomy" id="369791"/>
    <lineage>
        <taxon>Bacteria</taxon>
        <taxon>Pseudomonadati</taxon>
        <taxon>Bacteroidota</taxon>
        <taxon>Flavobacteriia</taxon>
        <taxon>Flavobacteriales</taxon>
        <taxon>Flavobacteriaceae</taxon>
        <taxon>Mesonia</taxon>
    </lineage>
</organism>
<feature type="domain" description="Multidrug resistance protein MdtA-like beta-barrel" evidence="6">
    <location>
        <begin position="212"/>
        <end position="296"/>
    </location>
</feature>
<evidence type="ECO:0000256" key="1">
    <source>
        <dbReference type="ARBA" id="ARBA00004196"/>
    </source>
</evidence>
<evidence type="ECO:0000259" key="5">
    <source>
        <dbReference type="Pfam" id="PF25917"/>
    </source>
</evidence>
<accession>A0ABQ3BT66</accession>
<evidence type="ECO:0000259" key="6">
    <source>
        <dbReference type="Pfam" id="PF25944"/>
    </source>
</evidence>
<reference evidence="9" key="1">
    <citation type="journal article" date="2019" name="Int. J. Syst. Evol. Microbiol.">
        <title>The Global Catalogue of Microorganisms (GCM) 10K type strain sequencing project: providing services to taxonomists for standard genome sequencing and annotation.</title>
        <authorList>
            <consortium name="The Broad Institute Genomics Platform"/>
            <consortium name="The Broad Institute Genome Sequencing Center for Infectious Disease"/>
            <person name="Wu L."/>
            <person name="Ma J."/>
        </authorList>
    </citation>
    <scope>NUCLEOTIDE SEQUENCE [LARGE SCALE GENOMIC DNA]</scope>
    <source>
        <strain evidence="9">KCTC 12708</strain>
    </source>
</reference>
<dbReference type="Gene3D" id="1.10.287.470">
    <property type="entry name" value="Helix hairpin bin"/>
    <property type="match status" value="1"/>
</dbReference>
<dbReference type="PANTHER" id="PTHR30158:SF23">
    <property type="entry name" value="MULTIDRUG RESISTANCE PROTEIN MEXA"/>
    <property type="match status" value="1"/>
</dbReference>
<feature type="domain" description="Multidrug resistance protein MdtA-like barrel-sandwich hybrid" evidence="5">
    <location>
        <begin position="64"/>
        <end position="205"/>
    </location>
</feature>
<dbReference type="PANTHER" id="PTHR30158">
    <property type="entry name" value="ACRA/E-RELATED COMPONENT OF DRUG EFFLUX TRANSPORTER"/>
    <property type="match status" value="1"/>
</dbReference>
<dbReference type="InterPro" id="IPR058626">
    <property type="entry name" value="MdtA-like_b-barrel"/>
</dbReference>
<evidence type="ECO:0000313" key="8">
    <source>
        <dbReference type="EMBL" id="GGZ56694.1"/>
    </source>
</evidence>
<dbReference type="PROSITE" id="PS51257">
    <property type="entry name" value="PROKAR_LIPOPROTEIN"/>
    <property type="match status" value="1"/>
</dbReference>
<sequence length="383" mass="43033">MKNYTYKSLSVYGSMMMAVMLFTTFISCKEEEKPDEGLPLPVMALKEQNAAKGFEYIGSIEGVETVEIRPQVDGILEEIYVDEGDFVEKDQPLFKVNSQPYMEDYKNAMANVALERAKVEKAKSDLERLQPLIDNEVISEVRKKSVEADYQVAKSSLERAQAQAANMRINLDFTTIKAPVSGFIGRIPKSPGNVVKQTDSEPLTVLSKVDNIYVYFSMSESDYLYYERSKNDTLSNKMNSKVKLVLADGSIYEHPGRVDANSGQIDKTTGSITLRARFNNPDTLLRSGNTGKVLMEELYPKAILVPQRSTTYIQDKKFVFVLDENNIAHRREIETEGRSGDNYIVSRESLSPDERIVVSGLDKLATGIKVKPIKRGRLLSTSN</sequence>
<gene>
    <name evidence="8" type="ORF">GCM10008088_17850</name>
</gene>
<dbReference type="Pfam" id="PF25917">
    <property type="entry name" value="BSH_RND"/>
    <property type="match status" value="1"/>
</dbReference>
<dbReference type="InterPro" id="IPR058627">
    <property type="entry name" value="MdtA-like_C"/>
</dbReference>
<keyword evidence="9" id="KW-1185">Reference proteome</keyword>
<keyword evidence="4" id="KW-0472">Membrane</keyword>
<feature type="transmembrane region" description="Helical" evidence="4">
    <location>
        <begin position="9"/>
        <end position="26"/>
    </location>
</feature>
<feature type="domain" description="Multidrug resistance protein MdtA-like C-terminal permuted SH3" evidence="7">
    <location>
        <begin position="302"/>
        <end position="363"/>
    </location>
</feature>
<dbReference type="EMBL" id="BMWY01000004">
    <property type="protein sequence ID" value="GGZ56694.1"/>
    <property type="molecule type" value="Genomic_DNA"/>
</dbReference>
<keyword evidence="3" id="KW-0175">Coiled coil</keyword>
<dbReference type="RefSeq" id="WP_036243753.1">
    <property type="nucleotide sequence ID" value="NZ_BMWY01000004.1"/>
</dbReference>
<dbReference type="Gene3D" id="2.40.420.20">
    <property type="match status" value="1"/>
</dbReference>
<evidence type="ECO:0000313" key="9">
    <source>
        <dbReference type="Proteomes" id="UP000615593"/>
    </source>
</evidence>
<dbReference type="InterPro" id="IPR058625">
    <property type="entry name" value="MdtA-like_BSH"/>
</dbReference>
<dbReference type="Gene3D" id="2.40.30.170">
    <property type="match status" value="1"/>
</dbReference>
<dbReference type="Proteomes" id="UP000615593">
    <property type="component" value="Unassembled WGS sequence"/>
</dbReference>
<dbReference type="GeneID" id="94369451"/>
<evidence type="ECO:0000256" key="2">
    <source>
        <dbReference type="ARBA" id="ARBA00009477"/>
    </source>
</evidence>
<dbReference type="InterPro" id="IPR006143">
    <property type="entry name" value="RND_pump_MFP"/>
</dbReference>
<proteinExistence type="inferred from homology"/>
<comment type="subcellular location">
    <subcellularLocation>
        <location evidence="1">Cell envelope</location>
    </subcellularLocation>
</comment>
<protein>
    <submittedName>
        <fullName evidence="8">RND transporter</fullName>
    </submittedName>
</protein>